<proteinExistence type="predicted"/>
<name>A0A0F9G6N1_9ZZZZ</name>
<evidence type="ECO:0000313" key="1">
    <source>
        <dbReference type="EMBL" id="KKL94474.1"/>
    </source>
</evidence>
<dbReference type="AlphaFoldDB" id="A0A0F9G6N1"/>
<sequence length="671" mass="78280">MIAPKFWQTRVKITQIPSKLERQIFFDQRNTKDVETDMSWLFDPFLDQTVYGLEISLNKTFSVIFFLYADTESKGLRRGHSFLMSLEERFPGLKGEVSVLPITPSMLNQNFIFYELVLPQWPLVRDEKFFIIKKLIQLFKVIDVNIFQFYIFWQKEDSINHRKVAKVNAFELYKLKIFGRVIKDTRIDYTKLQTAQLESKINYLTMGIKNILGERAQIKKVHSIKWANIISSKVFWVNRRNQHTGLYYSVLPKEKRPTLITPAQVDFTFSIELPLPKSLKPPLENINFSSVGENEKNSISVGPILVNGVETKRIKCIPTSHFAQSVFIGGKTGEGKTYLLGHLCNQFYRNAPNIGILILNFSKGNQEGFYKTDKVLKFEDPEFHLSYYYEGENRDRSLQETATYLVGALGLSSPSDKIMHLVMKAFIKENGTLPTSLKTLFNALKKYFIEHPYHKKFQTYILRALQIRIPNLLSDPYLRTTLKLSSGNSIPKWYHDWKAGKTILLDLSKCHINIKRLLVNAIFQMVKTLTPDVEAGKLKNIIVIDEAYHILRKMVMKNYLQDESISRDQLELIFNNLIKEFRSKGLSFIIVDNTPNTLFDCVLGLPRLKILFSLSHLHSSRFTNNLKTQEYLLLQKKRHALILDNEEIYVIRTPNYTYSKLRIKRTMRRYS</sequence>
<dbReference type="EMBL" id="LAZR01018914">
    <property type="protein sequence ID" value="KKL94474.1"/>
    <property type="molecule type" value="Genomic_DNA"/>
</dbReference>
<dbReference type="InterPro" id="IPR027417">
    <property type="entry name" value="P-loop_NTPase"/>
</dbReference>
<evidence type="ECO:0008006" key="2">
    <source>
        <dbReference type="Google" id="ProtNLM"/>
    </source>
</evidence>
<gene>
    <name evidence="1" type="ORF">LCGC14_1864310</name>
</gene>
<accession>A0A0F9G6N1</accession>
<organism evidence="1">
    <name type="scientific">marine sediment metagenome</name>
    <dbReference type="NCBI Taxonomy" id="412755"/>
    <lineage>
        <taxon>unclassified sequences</taxon>
        <taxon>metagenomes</taxon>
        <taxon>ecological metagenomes</taxon>
    </lineage>
</organism>
<dbReference type="Gene3D" id="3.40.50.300">
    <property type="entry name" value="P-loop containing nucleotide triphosphate hydrolases"/>
    <property type="match status" value="1"/>
</dbReference>
<dbReference type="SUPFAM" id="SSF52540">
    <property type="entry name" value="P-loop containing nucleoside triphosphate hydrolases"/>
    <property type="match status" value="1"/>
</dbReference>
<reference evidence="1" key="1">
    <citation type="journal article" date="2015" name="Nature">
        <title>Complex archaea that bridge the gap between prokaryotes and eukaryotes.</title>
        <authorList>
            <person name="Spang A."/>
            <person name="Saw J.H."/>
            <person name="Jorgensen S.L."/>
            <person name="Zaremba-Niedzwiedzka K."/>
            <person name="Martijn J."/>
            <person name="Lind A.E."/>
            <person name="van Eijk R."/>
            <person name="Schleper C."/>
            <person name="Guy L."/>
            <person name="Ettema T.J."/>
        </authorList>
    </citation>
    <scope>NUCLEOTIDE SEQUENCE</scope>
</reference>
<protein>
    <recommendedName>
        <fullName evidence="2">Helicase HerA central domain-containing protein</fullName>
    </recommendedName>
</protein>
<comment type="caution">
    <text evidence="1">The sequence shown here is derived from an EMBL/GenBank/DDBJ whole genome shotgun (WGS) entry which is preliminary data.</text>
</comment>